<dbReference type="InterPro" id="IPR001173">
    <property type="entry name" value="Glyco_trans_2-like"/>
</dbReference>
<dbReference type="CDD" id="cd06423">
    <property type="entry name" value="CESA_like"/>
    <property type="match status" value="1"/>
</dbReference>
<evidence type="ECO:0000256" key="1">
    <source>
        <dbReference type="ARBA" id="ARBA00022676"/>
    </source>
</evidence>
<proteinExistence type="predicted"/>
<feature type="transmembrane region" description="Helical" evidence="3">
    <location>
        <begin position="402"/>
        <end position="421"/>
    </location>
</feature>
<evidence type="ECO:0000256" key="2">
    <source>
        <dbReference type="ARBA" id="ARBA00022679"/>
    </source>
</evidence>
<evidence type="ECO:0000256" key="3">
    <source>
        <dbReference type="SAM" id="Phobius"/>
    </source>
</evidence>
<keyword evidence="2 5" id="KW-0808">Transferase</keyword>
<feature type="domain" description="Glycosyltransferase 2-like" evidence="4">
    <location>
        <begin position="152"/>
        <end position="321"/>
    </location>
</feature>
<dbReference type="SUPFAM" id="SSF53448">
    <property type="entry name" value="Nucleotide-diphospho-sugar transferases"/>
    <property type="match status" value="1"/>
</dbReference>
<dbReference type="STRING" id="1227497.C491_07946"/>
<dbReference type="GO" id="GO:0016757">
    <property type="term" value="F:glycosyltransferase activity"/>
    <property type="evidence" value="ECO:0007669"/>
    <property type="project" value="UniProtKB-KW"/>
</dbReference>
<dbReference type="Pfam" id="PF00535">
    <property type="entry name" value="Glycos_transf_2"/>
    <property type="match status" value="1"/>
</dbReference>
<name>L9XC91_9EURY</name>
<keyword evidence="3" id="KW-0472">Membrane</keyword>
<reference evidence="5 6" key="1">
    <citation type="journal article" date="2014" name="PLoS Genet.">
        <title>Phylogenetically driven sequencing of extremely halophilic archaea reveals strategies for static and dynamic osmo-response.</title>
        <authorList>
            <person name="Becker E.A."/>
            <person name="Seitzer P.M."/>
            <person name="Tritt A."/>
            <person name="Larsen D."/>
            <person name="Krusor M."/>
            <person name="Yao A.I."/>
            <person name="Wu D."/>
            <person name="Madern D."/>
            <person name="Eisen J.A."/>
            <person name="Darling A.E."/>
            <person name="Facciotti M.T."/>
        </authorList>
    </citation>
    <scope>NUCLEOTIDE SEQUENCE [LARGE SCALE GENOMIC DNA]</scope>
    <source>
        <strain evidence="5 6">DSM 10524</strain>
    </source>
</reference>
<evidence type="ECO:0000259" key="4">
    <source>
        <dbReference type="Pfam" id="PF00535"/>
    </source>
</evidence>
<dbReference type="RefSeq" id="WP_005555054.1">
    <property type="nucleotide sequence ID" value="NZ_AOIB01000016.1"/>
</dbReference>
<feature type="transmembrane region" description="Helical" evidence="3">
    <location>
        <begin position="51"/>
        <end position="72"/>
    </location>
</feature>
<dbReference type="PANTHER" id="PTHR43630">
    <property type="entry name" value="POLY-BETA-1,6-N-ACETYL-D-GLUCOSAMINE SYNTHASE"/>
    <property type="match status" value="1"/>
</dbReference>
<feature type="transmembrane region" description="Helical" evidence="3">
    <location>
        <begin position="84"/>
        <end position="103"/>
    </location>
</feature>
<keyword evidence="3" id="KW-0812">Transmembrane</keyword>
<dbReference type="InterPro" id="IPR029044">
    <property type="entry name" value="Nucleotide-diphossugar_trans"/>
</dbReference>
<accession>L9XC91</accession>
<evidence type="ECO:0000313" key="6">
    <source>
        <dbReference type="Proteomes" id="UP000011688"/>
    </source>
</evidence>
<dbReference type="EMBL" id="AOIB01000016">
    <property type="protein sequence ID" value="ELY59257.1"/>
    <property type="molecule type" value="Genomic_DNA"/>
</dbReference>
<dbReference type="Gene3D" id="3.90.550.10">
    <property type="entry name" value="Spore Coat Polysaccharide Biosynthesis Protein SpsA, Chain A"/>
    <property type="match status" value="1"/>
</dbReference>
<gene>
    <name evidence="5" type="ORF">C491_07946</name>
</gene>
<feature type="transmembrane region" description="Helical" evidence="3">
    <location>
        <begin position="427"/>
        <end position="450"/>
    </location>
</feature>
<dbReference type="Proteomes" id="UP000011688">
    <property type="component" value="Unassembled WGS sequence"/>
</dbReference>
<dbReference type="eggNOG" id="arCOG01389">
    <property type="taxonomic scope" value="Archaea"/>
</dbReference>
<dbReference type="AlphaFoldDB" id="L9XC91"/>
<keyword evidence="1" id="KW-0328">Glycosyltransferase</keyword>
<protein>
    <submittedName>
        <fullName evidence="5">Family 2 glycosyl transferase</fullName>
    </submittedName>
</protein>
<keyword evidence="3" id="KW-1133">Transmembrane helix</keyword>
<dbReference type="PATRIC" id="fig|1227497.3.peg.1639"/>
<keyword evidence="6" id="KW-1185">Reference proteome</keyword>
<feature type="transmembrane region" description="Helical" evidence="3">
    <location>
        <begin position="24"/>
        <end position="45"/>
    </location>
</feature>
<evidence type="ECO:0000313" key="5">
    <source>
        <dbReference type="EMBL" id="ELY59257.1"/>
    </source>
</evidence>
<feature type="transmembrane region" description="Helical" evidence="3">
    <location>
        <begin position="109"/>
        <end position="133"/>
    </location>
</feature>
<dbReference type="PANTHER" id="PTHR43630:SF1">
    <property type="entry name" value="POLY-BETA-1,6-N-ACETYL-D-GLUCOSAMINE SYNTHASE"/>
    <property type="match status" value="1"/>
</dbReference>
<sequence>MSVERSFGNALRFGRTMGRGLRAVKWRSVALFLSALVPFGLLINVMSAGTLYAIALLGGLFVSYLLWSYYVVERNPRYESLFGIRALAVGGVGYLATIVWLGWLTPSPIAIVHLGAVVLIFVYYWFIAFIAFFHDQIGRSKYVPRPPYPNVTVLIPAYNEEGYVGRTIQALLDADYPAERLEIVAVDDGSTDGTLAEASAFAATSDRVSVVSKANGGKYSALNYGLLFADGDVIVTVDADSIVDRDALKRIVAPFEANSRIGAVASNVTIWNRDSLITRCQQLEYTIGVNIYRRALDYFGIVMVVPGCLGAYRREVLEEVFAYDPDTLTEDFDLTMKVLRAGHRVSVSDARVYTEAPATWRDLYRQRLRWYRGNYMTVLKHWPVVTDSSYGYLSRIALPFRLVEMFFLPLASFVILAYIAWLVLTGYVMTVLAVFVFFTSIVFLIAALGIQIEGEDWRLLVYAPLLVVGYKQFHDALNIRCLLDVLIDRDLAWTRANRIEQDSSEERESAPSAD</sequence>
<organism evidence="5 6">
    <name type="scientific">Natronococcus amylolyticus DSM 10524</name>
    <dbReference type="NCBI Taxonomy" id="1227497"/>
    <lineage>
        <taxon>Archaea</taxon>
        <taxon>Methanobacteriati</taxon>
        <taxon>Methanobacteriota</taxon>
        <taxon>Stenosarchaea group</taxon>
        <taxon>Halobacteria</taxon>
        <taxon>Halobacteriales</taxon>
        <taxon>Natrialbaceae</taxon>
        <taxon>Natronococcus</taxon>
    </lineage>
</organism>
<dbReference type="OrthoDB" id="43988at2157"/>
<comment type="caution">
    <text evidence="5">The sequence shown here is derived from an EMBL/GenBank/DDBJ whole genome shotgun (WGS) entry which is preliminary data.</text>
</comment>